<dbReference type="AlphaFoldDB" id="A0A0N5CFP7"/>
<dbReference type="SUPFAM" id="SSF53098">
    <property type="entry name" value="Ribonuclease H-like"/>
    <property type="match status" value="1"/>
</dbReference>
<accession>A0A0N5CFP7</accession>
<evidence type="ECO:0000313" key="1">
    <source>
        <dbReference type="Proteomes" id="UP000046392"/>
    </source>
</evidence>
<dbReference type="InterPro" id="IPR012337">
    <property type="entry name" value="RNaseH-like_sf"/>
</dbReference>
<protein>
    <submittedName>
        <fullName evidence="2">Integrase catalytic domain-containing protein</fullName>
    </submittedName>
</protein>
<evidence type="ECO:0000313" key="2">
    <source>
        <dbReference type="WBParaSite" id="SPAL_0001668100.1"/>
    </source>
</evidence>
<keyword evidence="1" id="KW-1185">Reference proteome</keyword>
<dbReference type="GO" id="GO:0003676">
    <property type="term" value="F:nucleic acid binding"/>
    <property type="evidence" value="ECO:0007669"/>
    <property type="project" value="InterPro"/>
</dbReference>
<dbReference type="Gene3D" id="3.30.420.10">
    <property type="entry name" value="Ribonuclease H-like superfamily/Ribonuclease H"/>
    <property type="match status" value="1"/>
</dbReference>
<sequence>MLRSDIGPAFIANPVTDYLTSNAVVERFNRILRSAIRICKEEPLTTITTHFTYVYNRSKNTSTGFSPAQTLLNTPDCITNELSIHNGCSGIHNVIKETREQFYEPELKRHGLKLKDGDLVLRKIMHRKDASTSAKNQPTWKGHFKVVKHLYGDTYEIQKVGDHHRTRSAVDKVHADRLKRYVQ</sequence>
<organism evidence="1 2">
    <name type="scientific">Strongyloides papillosus</name>
    <name type="common">Intestinal threadworm</name>
    <dbReference type="NCBI Taxonomy" id="174720"/>
    <lineage>
        <taxon>Eukaryota</taxon>
        <taxon>Metazoa</taxon>
        <taxon>Ecdysozoa</taxon>
        <taxon>Nematoda</taxon>
        <taxon>Chromadorea</taxon>
        <taxon>Rhabditida</taxon>
        <taxon>Tylenchina</taxon>
        <taxon>Panagrolaimomorpha</taxon>
        <taxon>Strongyloidoidea</taxon>
        <taxon>Strongyloididae</taxon>
        <taxon>Strongyloides</taxon>
    </lineage>
</organism>
<reference evidence="2" key="1">
    <citation type="submission" date="2017-02" db="UniProtKB">
        <authorList>
            <consortium name="WormBaseParasite"/>
        </authorList>
    </citation>
    <scope>IDENTIFICATION</scope>
</reference>
<dbReference type="WBParaSite" id="SPAL_0001668100.1">
    <property type="protein sequence ID" value="SPAL_0001668100.1"/>
    <property type="gene ID" value="SPAL_0001668100"/>
</dbReference>
<dbReference type="Proteomes" id="UP000046392">
    <property type="component" value="Unplaced"/>
</dbReference>
<dbReference type="InterPro" id="IPR036397">
    <property type="entry name" value="RNaseH_sf"/>
</dbReference>
<name>A0A0N5CFP7_STREA</name>
<proteinExistence type="predicted"/>